<feature type="domain" description="CAAX prenyl protease 2/Lysostaphin resistance protein A-like" evidence="2">
    <location>
        <begin position="140"/>
        <end position="236"/>
    </location>
</feature>
<name>A0A1W6MNJ5_9FLAO</name>
<keyword evidence="3" id="KW-0645">Protease</keyword>
<feature type="transmembrane region" description="Helical" evidence="1">
    <location>
        <begin position="12"/>
        <end position="33"/>
    </location>
</feature>
<dbReference type="AlphaFoldDB" id="A0A1W6MNJ5"/>
<dbReference type="Proteomes" id="UP000193431">
    <property type="component" value="Chromosome"/>
</dbReference>
<keyword evidence="1" id="KW-1133">Transmembrane helix</keyword>
<evidence type="ECO:0000313" key="4">
    <source>
        <dbReference type="Proteomes" id="UP000193431"/>
    </source>
</evidence>
<dbReference type="STRING" id="331648.BST97_14935"/>
<dbReference type="Pfam" id="PF02517">
    <property type="entry name" value="Rce1-like"/>
    <property type="match status" value="1"/>
</dbReference>
<feature type="transmembrane region" description="Helical" evidence="1">
    <location>
        <begin position="198"/>
        <end position="219"/>
    </location>
</feature>
<dbReference type="InterPro" id="IPR003675">
    <property type="entry name" value="Rce1/LyrA-like_dom"/>
</dbReference>
<feature type="transmembrane region" description="Helical" evidence="1">
    <location>
        <begin position="268"/>
        <end position="286"/>
    </location>
</feature>
<reference evidence="3 4" key="1">
    <citation type="submission" date="2016-11" db="EMBL/GenBank/DDBJ databases">
        <title>Trade-off between light-utilization and light-protection in marine flavobacteria.</title>
        <authorList>
            <person name="Kumagai Y."/>
        </authorList>
    </citation>
    <scope>NUCLEOTIDE SEQUENCE [LARGE SCALE GENOMIC DNA]</scope>
    <source>
        <strain evidence="3 4">JCM 13191</strain>
    </source>
</reference>
<evidence type="ECO:0000259" key="2">
    <source>
        <dbReference type="Pfam" id="PF02517"/>
    </source>
</evidence>
<dbReference type="RefSeq" id="WP_085767979.1">
    <property type="nucleotide sequence ID" value="NZ_CP019344.1"/>
</dbReference>
<dbReference type="EMBL" id="CP019344">
    <property type="protein sequence ID" value="ARN79174.1"/>
    <property type="molecule type" value="Genomic_DNA"/>
</dbReference>
<keyword evidence="1" id="KW-0472">Membrane</keyword>
<protein>
    <submittedName>
        <fullName evidence="3">CAAX protease family protein</fullName>
    </submittedName>
</protein>
<dbReference type="PANTHER" id="PTHR36435:SF1">
    <property type="entry name" value="CAAX AMINO TERMINAL PROTEASE FAMILY PROTEIN"/>
    <property type="match status" value="1"/>
</dbReference>
<accession>A0A1W6MNJ5</accession>
<organism evidence="3 4">
    <name type="scientific">Nonlabens spongiae</name>
    <dbReference type="NCBI Taxonomy" id="331648"/>
    <lineage>
        <taxon>Bacteria</taxon>
        <taxon>Pseudomonadati</taxon>
        <taxon>Bacteroidota</taxon>
        <taxon>Flavobacteriia</taxon>
        <taxon>Flavobacteriales</taxon>
        <taxon>Flavobacteriaceae</taxon>
        <taxon>Nonlabens</taxon>
    </lineage>
</organism>
<keyword evidence="1" id="KW-0812">Transmembrane</keyword>
<dbReference type="GO" id="GO:0080120">
    <property type="term" value="P:CAAX-box protein maturation"/>
    <property type="evidence" value="ECO:0007669"/>
    <property type="project" value="UniProtKB-ARBA"/>
</dbReference>
<dbReference type="PANTHER" id="PTHR36435">
    <property type="entry name" value="SLR1288 PROTEIN"/>
    <property type="match status" value="1"/>
</dbReference>
<sequence>MYIEQGYKGNLGAWNFLIIPGLFSAFMLVNYVMTMSMIEQGVSVEDTMQQLIDQIGKLPTLVLNLSIFVIGIIGIFIWALLINQQSFRGITTSRKKVDWKRVFFMFFFWGILSAGLILLSVYLAPENFEYNLDWSRFLPLLAVVLIMLPLQTSFEEYLFRSQMMQGLGILTKTRWIPFIVSSVLFGLMHAANPEVEKLGMGVMVFYIGTGFLLGAMTLLDEGLELALGFHAANNIVAALMVTSTWTALQTDSIYLDVSEPTGMGISDFASVLIGYPIILIILGRIYKWKNWSEKLFGRVLSKEEFLALDHQEQPLQNQSL</sequence>
<evidence type="ECO:0000256" key="1">
    <source>
        <dbReference type="SAM" id="Phobius"/>
    </source>
</evidence>
<feature type="transmembrane region" description="Helical" evidence="1">
    <location>
        <begin position="175"/>
        <end position="192"/>
    </location>
</feature>
<dbReference type="OrthoDB" id="2806188at2"/>
<feature type="transmembrane region" description="Helical" evidence="1">
    <location>
        <begin position="231"/>
        <end position="248"/>
    </location>
</feature>
<dbReference type="GO" id="GO:0006508">
    <property type="term" value="P:proteolysis"/>
    <property type="evidence" value="ECO:0007669"/>
    <property type="project" value="UniProtKB-KW"/>
</dbReference>
<keyword evidence="3" id="KW-0378">Hydrolase</keyword>
<keyword evidence="4" id="KW-1185">Reference proteome</keyword>
<dbReference type="GO" id="GO:0004175">
    <property type="term" value="F:endopeptidase activity"/>
    <property type="evidence" value="ECO:0007669"/>
    <property type="project" value="UniProtKB-ARBA"/>
</dbReference>
<gene>
    <name evidence="3" type="ORF">BST97_14935</name>
</gene>
<proteinExistence type="predicted"/>
<evidence type="ECO:0000313" key="3">
    <source>
        <dbReference type="EMBL" id="ARN79174.1"/>
    </source>
</evidence>
<feature type="transmembrane region" description="Helical" evidence="1">
    <location>
        <begin position="102"/>
        <end position="124"/>
    </location>
</feature>
<dbReference type="InterPro" id="IPR052710">
    <property type="entry name" value="CAAX_protease"/>
</dbReference>
<feature type="transmembrane region" description="Helical" evidence="1">
    <location>
        <begin position="61"/>
        <end position="81"/>
    </location>
</feature>
<feature type="transmembrane region" description="Helical" evidence="1">
    <location>
        <begin position="136"/>
        <end position="154"/>
    </location>
</feature>